<keyword evidence="3" id="KW-1185">Reference proteome</keyword>
<dbReference type="RefSeq" id="WP_091369668.1">
    <property type="nucleotide sequence ID" value="NZ_FNDV01000003.1"/>
</dbReference>
<keyword evidence="2" id="KW-0808">Transferase</keyword>
<dbReference type="OrthoDB" id="9777638at2"/>
<dbReference type="Proteomes" id="UP000199651">
    <property type="component" value="Unassembled WGS sequence"/>
</dbReference>
<keyword evidence="2" id="KW-0489">Methyltransferase</keyword>
<dbReference type="Pfam" id="PF08241">
    <property type="entry name" value="Methyltransf_11"/>
    <property type="match status" value="1"/>
</dbReference>
<evidence type="ECO:0000259" key="1">
    <source>
        <dbReference type="Pfam" id="PF08241"/>
    </source>
</evidence>
<dbReference type="InterPro" id="IPR029063">
    <property type="entry name" value="SAM-dependent_MTases_sf"/>
</dbReference>
<dbReference type="PANTHER" id="PTHR43591">
    <property type="entry name" value="METHYLTRANSFERASE"/>
    <property type="match status" value="1"/>
</dbReference>
<organism evidence="2 3">
    <name type="scientific">Actinokineospora alba</name>
    <dbReference type="NCBI Taxonomy" id="504798"/>
    <lineage>
        <taxon>Bacteria</taxon>
        <taxon>Bacillati</taxon>
        <taxon>Actinomycetota</taxon>
        <taxon>Actinomycetes</taxon>
        <taxon>Pseudonocardiales</taxon>
        <taxon>Pseudonocardiaceae</taxon>
        <taxon>Actinokineospora</taxon>
    </lineage>
</organism>
<dbReference type="Gene3D" id="3.40.50.150">
    <property type="entry name" value="Vaccinia Virus protein VP39"/>
    <property type="match status" value="1"/>
</dbReference>
<dbReference type="InterPro" id="IPR013216">
    <property type="entry name" value="Methyltransf_11"/>
</dbReference>
<evidence type="ECO:0000313" key="2">
    <source>
        <dbReference type="EMBL" id="SDO01201.1"/>
    </source>
</evidence>
<proteinExistence type="predicted"/>
<dbReference type="SUPFAM" id="SSF53335">
    <property type="entry name" value="S-adenosyl-L-methionine-dependent methyltransferases"/>
    <property type="match status" value="1"/>
</dbReference>
<accession>A0A1H0G2Z3</accession>
<protein>
    <submittedName>
        <fullName evidence="2">Methyltransferase domain-containing protein</fullName>
    </submittedName>
</protein>
<dbReference type="STRING" id="504798.SAMN05421871_103236"/>
<dbReference type="GO" id="GO:0008757">
    <property type="term" value="F:S-adenosylmethionine-dependent methyltransferase activity"/>
    <property type="evidence" value="ECO:0007669"/>
    <property type="project" value="InterPro"/>
</dbReference>
<dbReference type="EMBL" id="FNJB01000001">
    <property type="protein sequence ID" value="SDO01201.1"/>
    <property type="molecule type" value="Genomic_DNA"/>
</dbReference>
<evidence type="ECO:0000313" key="3">
    <source>
        <dbReference type="Proteomes" id="UP000199651"/>
    </source>
</evidence>
<reference evidence="3" key="1">
    <citation type="submission" date="2016-10" db="EMBL/GenBank/DDBJ databases">
        <authorList>
            <person name="Varghese N."/>
            <person name="Submissions S."/>
        </authorList>
    </citation>
    <scope>NUCLEOTIDE SEQUENCE [LARGE SCALE GENOMIC DNA]</scope>
    <source>
        <strain evidence="3">IBRC-M 10655</strain>
    </source>
</reference>
<dbReference type="GO" id="GO:0032259">
    <property type="term" value="P:methylation"/>
    <property type="evidence" value="ECO:0007669"/>
    <property type="project" value="UniProtKB-KW"/>
</dbReference>
<dbReference type="CDD" id="cd02440">
    <property type="entry name" value="AdoMet_MTases"/>
    <property type="match status" value="1"/>
</dbReference>
<feature type="domain" description="Methyltransferase type 11" evidence="1">
    <location>
        <begin position="53"/>
        <end position="148"/>
    </location>
</feature>
<name>A0A1H0G2Z3_9PSEU</name>
<dbReference type="PANTHER" id="PTHR43591:SF24">
    <property type="entry name" value="2-METHOXY-6-POLYPRENYL-1,4-BENZOQUINOL METHYLASE, MITOCHONDRIAL"/>
    <property type="match status" value="1"/>
</dbReference>
<gene>
    <name evidence="2" type="ORF">SAMN05192558_101635</name>
</gene>
<dbReference type="AlphaFoldDB" id="A0A1H0G2Z3"/>
<sequence length="274" mass="29703">MRVDPTNTEQLTAWDGGQGAFWAKWADRFDEGVAAYRDHLLAAAAIQPTDAVVDIGCGAGQTTRDAARLAPEGSALGVDLSSPMLDLARERAGHLANVTFLQADAQVHPFPPESFDLALSRHGAMFFGDPPAAFTNLARSLRPTGRLALLTWQPPHRNEWVSTFRAIFAGPDQPAPKSPPPFSLSDPDHVHPLLTTAGFTDVQLHGLEEPMYFGRDVDDACDFLSGQFSSALRTLDADAQTHVLDTLRANLADHQTPHGIHYDSAAWLITAHRA</sequence>